<comment type="caution">
    <text evidence="7">The sequence shown here is derived from an EMBL/GenBank/DDBJ whole genome shotgun (WGS) entry which is preliminary data.</text>
</comment>
<organism evidence="7 8">
    <name type="scientific">Halobacillus seohaensis</name>
    <dbReference type="NCBI Taxonomy" id="447421"/>
    <lineage>
        <taxon>Bacteria</taxon>
        <taxon>Bacillati</taxon>
        <taxon>Bacillota</taxon>
        <taxon>Bacilli</taxon>
        <taxon>Bacillales</taxon>
        <taxon>Bacillaceae</taxon>
        <taxon>Halobacillus</taxon>
    </lineage>
</organism>
<keyword evidence="4 6" id="KW-1133">Transmembrane helix</keyword>
<keyword evidence="5 6" id="KW-0472">Membrane</keyword>
<proteinExistence type="predicted"/>
<comment type="subcellular location">
    <subcellularLocation>
        <location evidence="1">Membrane</location>
        <topology evidence="1">Multi-pass membrane protein</topology>
    </subcellularLocation>
</comment>
<evidence type="ECO:0000256" key="3">
    <source>
        <dbReference type="ARBA" id="ARBA00022960"/>
    </source>
</evidence>
<dbReference type="InterPro" id="IPR001182">
    <property type="entry name" value="FtsW/RodA"/>
</dbReference>
<feature type="transmembrane region" description="Helical" evidence="6">
    <location>
        <begin position="293"/>
        <end position="311"/>
    </location>
</feature>
<reference evidence="8" key="1">
    <citation type="journal article" date="2019" name="Int. J. Syst. Evol. Microbiol.">
        <title>The Global Catalogue of Microorganisms (GCM) 10K type strain sequencing project: providing services to taxonomists for standard genome sequencing and annotation.</title>
        <authorList>
            <consortium name="The Broad Institute Genomics Platform"/>
            <consortium name="The Broad Institute Genome Sequencing Center for Infectious Disease"/>
            <person name="Wu L."/>
            <person name="Ma J."/>
        </authorList>
    </citation>
    <scope>NUCLEOTIDE SEQUENCE [LARGE SCALE GENOMIC DNA]</scope>
    <source>
        <strain evidence="8">CGMCC 4.1621</strain>
    </source>
</reference>
<evidence type="ECO:0000313" key="8">
    <source>
        <dbReference type="Proteomes" id="UP001596410"/>
    </source>
</evidence>
<accession>A0ABW2EN88</accession>
<feature type="transmembrane region" description="Helical" evidence="6">
    <location>
        <begin position="199"/>
        <end position="225"/>
    </location>
</feature>
<evidence type="ECO:0000256" key="5">
    <source>
        <dbReference type="ARBA" id="ARBA00023136"/>
    </source>
</evidence>
<feature type="transmembrane region" description="Helical" evidence="6">
    <location>
        <begin position="360"/>
        <end position="380"/>
    </location>
</feature>
<protein>
    <submittedName>
        <fullName evidence="7">FtsW/RodA/SpoVE family cell cycle protein</fullName>
    </submittedName>
</protein>
<feature type="transmembrane region" description="Helical" evidence="6">
    <location>
        <begin position="173"/>
        <end position="192"/>
    </location>
</feature>
<dbReference type="RefSeq" id="WP_204710590.1">
    <property type="nucleotide sequence ID" value="NZ_JBHSZV010000033.1"/>
</dbReference>
<dbReference type="EMBL" id="JBHSZV010000033">
    <property type="protein sequence ID" value="MFC7062813.1"/>
    <property type="molecule type" value="Genomic_DNA"/>
</dbReference>
<gene>
    <name evidence="7" type="ORF">ACFQIC_13290</name>
</gene>
<feature type="transmembrane region" description="Helical" evidence="6">
    <location>
        <begin position="72"/>
        <end position="91"/>
    </location>
</feature>
<evidence type="ECO:0000256" key="6">
    <source>
        <dbReference type="SAM" id="Phobius"/>
    </source>
</evidence>
<keyword evidence="8" id="KW-1185">Reference proteome</keyword>
<dbReference type="PANTHER" id="PTHR30474">
    <property type="entry name" value="CELL CYCLE PROTEIN"/>
    <property type="match status" value="1"/>
</dbReference>
<feature type="transmembrane region" description="Helical" evidence="6">
    <location>
        <begin position="12"/>
        <end position="36"/>
    </location>
</feature>
<sequence>MNENQQTSLIDYTIIFVLVALGVISCFTLYSINPILSASDQGAYFKQIFWYGLGGVAAAVVMIIDYDRLHQLVWFLYGIGIMMLLMLFLNIPSSFVHTSGGATSWFILPGNITLQPAEFVKVFLVITLAHVAVRHHEKYPVKTVRSDLLLLGKHLILSLPPMVLIAVQPDLGSFLVLVAITGFIILVSGIQWKVLFSLFSILLLVIAGVILTFVINITSITTFLAESVFSHVDSRFYGWLEPEKYELSAGSQLIKSITAIGSGQLYGKGVGNFEIYVQERHTDMIFTAISEQFGFIGSSIIVTLFFLLIYRMIQIALDSNDSFGSYLIVGIVGMITFQVFQNIGMSVQLLPITGIPLPFLSYGGSSTLAYLIAIGIVLNVRSRTRTFMFE</sequence>
<keyword evidence="3" id="KW-0133">Cell shape</keyword>
<feature type="transmembrane region" description="Helical" evidence="6">
    <location>
        <begin position="148"/>
        <end position="167"/>
    </location>
</feature>
<dbReference type="Proteomes" id="UP001596410">
    <property type="component" value="Unassembled WGS sequence"/>
</dbReference>
<keyword evidence="2 6" id="KW-0812">Transmembrane</keyword>
<name>A0ABW2EN88_9BACI</name>
<dbReference type="PANTHER" id="PTHR30474:SF1">
    <property type="entry name" value="PEPTIDOGLYCAN GLYCOSYLTRANSFERASE MRDB"/>
    <property type="match status" value="1"/>
</dbReference>
<dbReference type="Pfam" id="PF01098">
    <property type="entry name" value="FTSW_RODA_SPOVE"/>
    <property type="match status" value="1"/>
</dbReference>
<feature type="transmembrane region" description="Helical" evidence="6">
    <location>
        <begin position="323"/>
        <end position="340"/>
    </location>
</feature>
<evidence type="ECO:0000256" key="4">
    <source>
        <dbReference type="ARBA" id="ARBA00022989"/>
    </source>
</evidence>
<evidence type="ECO:0000313" key="7">
    <source>
        <dbReference type="EMBL" id="MFC7062813.1"/>
    </source>
</evidence>
<evidence type="ECO:0000256" key="2">
    <source>
        <dbReference type="ARBA" id="ARBA00022692"/>
    </source>
</evidence>
<feature type="transmembrane region" description="Helical" evidence="6">
    <location>
        <begin position="48"/>
        <end position="66"/>
    </location>
</feature>
<evidence type="ECO:0000256" key="1">
    <source>
        <dbReference type="ARBA" id="ARBA00004141"/>
    </source>
</evidence>